<dbReference type="Gene3D" id="1.10.510.10">
    <property type="entry name" value="Transferase(Phosphotransferase) domain 1"/>
    <property type="match status" value="1"/>
</dbReference>
<protein>
    <submittedName>
        <fullName evidence="1">Uncharacterized protein</fullName>
    </submittedName>
</protein>
<dbReference type="Proteomes" id="UP001194468">
    <property type="component" value="Unassembled WGS sequence"/>
</dbReference>
<organism evidence="1 2">
    <name type="scientific">Boletus edulis BED1</name>
    <dbReference type="NCBI Taxonomy" id="1328754"/>
    <lineage>
        <taxon>Eukaryota</taxon>
        <taxon>Fungi</taxon>
        <taxon>Dikarya</taxon>
        <taxon>Basidiomycota</taxon>
        <taxon>Agaricomycotina</taxon>
        <taxon>Agaricomycetes</taxon>
        <taxon>Agaricomycetidae</taxon>
        <taxon>Boletales</taxon>
        <taxon>Boletineae</taxon>
        <taxon>Boletaceae</taxon>
        <taxon>Boletoideae</taxon>
        <taxon>Boletus</taxon>
    </lineage>
</organism>
<name>A0AAD4BAB2_BOLED</name>
<dbReference type="EMBL" id="WHUW01000464">
    <property type="protein sequence ID" value="KAF8414638.1"/>
    <property type="molecule type" value="Genomic_DNA"/>
</dbReference>
<gene>
    <name evidence="1" type="ORF">L210DRAFT_880241</name>
</gene>
<keyword evidence="2" id="KW-1185">Reference proteome</keyword>
<proteinExistence type="predicted"/>
<evidence type="ECO:0000313" key="1">
    <source>
        <dbReference type="EMBL" id="KAF8414638.1"/>
    </source>
</evidence>
<reference evidence="1" key="2">
    <citation type="journal article" date="2020" name="Nat. Commun.">
        <title>Large-scale genome sequencing of mycorrhizal fungi provides insights into the early evolution of symbiotic traits.</title>
        <authorList>
            <person name="Miyauchi S."/>
            <person name="Kiss E."/>
            <person name="Kuo A."/>
            <person name="Drula E."/>
            <person name="Kohler A."/>
            <person name="Sanchez-Garcia M."/>
            <person name="Morin E."/>
            <person name="Andreopoulos B."/>
            <person name="Barry K.W."/>
            <person name="Bonito G."/>
            <person name="Buee M."/>
            <person name="Carver A."/>
            <person name="Chen C."/>
            <person name="Cichocki N."/>
            <person name="Clum A."/>
            <person name="Culley D."/>
            <person name="Crous P.W."/>
            <person name="Fauchery L."/>
            <person name="Girlanda M."/>
            <person name="Hayes R.D."/>
            <person name="Keri Z."/>
            <person name="LaButti K."/>
            <person name="Lipzen A."/>
            <person name="Lombard V."/>
            <person name="Magnuson J."/>
            <person name="Maillard F."/>
            <person name="Murat C."/>
            <person name="Nolan M."/>
            <person name="Ohm R.A."/>
            <person name="Pangilinan J."/>
            <person name="Pereira M.F."/>
            <person name="Perotto S."/>
            <person name="Peter M."/>
            <person name="Pfister S."/>
            <person name="Riley R."/>
            <person name="Sitrit Y."/>
            <person name="Stielow J.B."/>
            <person name="Szollosi G."/>
            <person name="Zifcakova L."/>
            <person name="Stursova M."/>
            <person name="Spatafora J.W."/>
            <person name="Tedersoo L."/>
            <person name="Vaario L.M."/>
            <person name="Yamada A."/>
            <person name="Yan M."/>
            <person name="Wang P."/>
            <person name="Xu J."/>
            <person name="Bruns T."/>
            <person name="Baldrian P."/>
            <person name="Vilgalys R."/>
            <person name="Dunand C."/>
            <person name="Henrissat B."/>
            <person name="Grigoriev I.V."/>
            <person name="Hibbett D."/>
            <person name="Nagy L.G."/>
            <person name="Martin F.M."/>
        </authorList>
    </citation>
    <scope>NUCLEOTIDE SEQUENCE</scope>
    <source>
        <strain evidence="1">BED1</strain>
    </source>
</reference>
<dbReference type="SUPFAM" id="SSF56112">
    <property type="entry name" value="Protein kinase-like (PK-like)"/>
    <property type="match status" value="1"/>
</dbReference>
<dbReference type="AlphaFoldDB" id="A0AAD4BAB2"/>
<reference evidence="1" key="1">
    <citation type="submission" date="2019-10" db="EMBL/GenBank/DDBJ databases">
        <authorList>
            <consortium name="DOE Joint Genome Institute"/>
            <person name="Kuo A."/>
            <person name="Miyauchi S."/>
            <person name="Kiss E."/>
            <person name="Drula E."/>
            <person name="Kohler A."/>
            <person name="Sanchez-Garcia M."/>
            <person name="Andreopoulos B."/>
            <person name="Barry K.W."/>
            <person name="Bonito G."/>
            <person name="Buee M."/>
            <person name="Carver A."/>
            <person name="Chen C."/>
            <person name="Cichocki N."/>
            <person name="Clum A."/>
            <person name="Culley D."/>
            <person name="Crous P.W."/>
            <person name="Fauchery L."/>
            <person name="Girlanda M."/>
            <person name="Hayes R."/>
            <person name="Keri Z."/>
            <person name="LaButti K."/>
            <person name="Lipzen A."/>
            <person name="Lombard V."/>
            <person name="Magnuson J."/>
            <person name="Maillard F."/>
            <person name="Morin E."/>
            <person name="Murat C."/>
            <person name="Nolan M."/>
            <person name="Ohm R."/>
            <person name="Pangilinan J."/>
            <person name="Pereira M."/>
            <person name="Perotto S."/>
            <person name="Peter M."/>
            <person name="Riley R."/>
            <person name="Sitrit Y."/>
            <person name="Stielow B."/>
            <person name="Szollosi G."/>
            <person name="Zifcakova L."/>
            <person name="Stursova M."/>
            <person name="Spatafora J.W."/>
            <person name="Tedersoo L."/>
            <person name="Vaario L.-M."/>
            <person name="Yamada A."/>
            <person name="Yan M."/>
            <person name="Wang P."/>
            <person name="Xu J."/>
            <person name="Bruns T."/>
            <person name="Baldrian P."/>
            <person name="Vilgalys R."/>
            <person name="Henrissat B."/>
            <person name="Grigoriev I.V."/>
            <person name="Hibbett D."/>
            <person name="Nagy L.G."/>
            <person name="Martin F.M."/>
        </authorList>
    </citation>
    <scope>NUCLEOTIDE SEQUENCE</scope>
    <source>
        <strain evidence="1">BED1</strain>
    </source>
</reference>
<accession>A0AAD4BAB2</accession>
<comment type="caution">
    <text evidence="1">The sequence shown here is derived from an EMBL/GenBank/DDBJ whole genome shotgun (WGS) entry which is preliminary data.</text>
</comment>
<sequence length="509" mass="57400">MRTESCLTGENLLGDEFREVPFLDLPALVIELPNKQSTQRSPSVFRSASREDPVARARDEFLSGYQKQSPSSGGIPSTFRSRQHGNTFIPCGRACNDNCSDEETIPTTLLHPILGQFADDCRELELSAEDHLLAGDLEIAMSKFYKDEAARVEGVSMVLIKHKIHLNVSSKIPNSRYVMDADMSVDKYRYVIAEFKNEAGGTQAEPFLEAIAYYVESTRELAPKIPRSPLPCLLLAIYGPHIVFAGATWNRRPVVQVLSMPVAFHIHHTDDRLQLTVARHMAAFRRASEALRTYYEQIGDIPIPLSTCPPAAKALFPYPTSYGTLTGNAVKTFQYKTQVVEKKLVFFATQDDDGSCICVKFTQTYSVEAHQHLASRKCAPAMRGMKNLPGGWIMIVVDALLEFETLYDRKEPLPSTLFVKMEKTLRDFHEHRFVHGDIRDVNIMVHKESIDEFRFIDLDWSGVSGLARYPARINTLTIKRPPNVISRGIIAPEDDLFMLDGIRKLKCRD</sequence>
<dbReference type="InterPro" id="IPR011009">
    <property type="entry name" value="Kinase-like_dom_sf"/>
</dbReference>
<evidence type="ECO:0000313" key="2">
    <source>
        <dbReference type="Proteomes" id="UP001194468"/>
    </source>
</evidence>